<keyword evidence="1" id="KW-0812">Transmembrane</keyword>
<keyword evidence="1" id="KW-1133">Transmembrane helix</keyword>
<sequence>MPNKRKIENLTDKNKVRILHTENKVNETYLLVILSFMFLCSVFLIDILFNVKVYSLLFISYIIVLSSSIFLFYKLREAKMRIGAILTAEHNKIDIDQIDSYKEDYLDQMDLIILSWKYFKGYYILLVLVIILSTFIVTNRIIFSFM</sequence>
<geneLocation type="plasmid" evidence="2">
    <name>SAP020A</name>
</geneLocation>
<dbReference type="EMBL" id="GQ900386">
    <property type="protein sequence ID" value="ADA61620.1"/>
    <property type="molecule type" value="Genomic_DNA"/>
</dbReference>
<keyword evidence="1" id="KW-0472">Membrane</keyword>
<protein>
    <submittedName>
        <fullName evidence="2">Uncharacterized protein</fullName>
    </submittedName>
</protein>
<feature type="transmembrane region" description="Helical" evidence="1">
    <location>
        <begin position="29"/>
        <end position="49"/>
    </location>
</feature>
<proteinExistence type="predicted"/>
<gene>
    <name evidence="2" type="ORF">SAP020A_045</name>
</gene>
<dbReference type="AlphaFoldDB" id="D2J6Y9"/>
<reference evidence="2" key="2">
    <citation type="submission" date="2009-12" db="EMBL/GenBank/DDBJ databases">
        <authorList>
            <person name="Summers A.O."/>
            <person name="Shearer J."/>
            <person name="Wireman J."/>
        </authorList>
    </citation>
    <scope>NUCLEOTIDE SEQUENCE</scope>
    <source>
        <strain evidence="2">CDC3</strain>
        <plasmid evidence="2">SAP020A</plasmid>
    </source>
</reference>
<name>D2J6Y9_9STAP</name>
<accession>D2J6Y9</accession>
<evidence type="ECO:0000256" key="1">
    <source>
        <dbReference type="SAM" id="Phobius"/>
    </source>
</evidence>
<evidence type="ECO:0000313" key="2">
    <source>
        <dbReference type="EMBL" id="ADA61620.1"/>
    </source>
</evidence>
<keyword evidence="2" id="KW-0614">Plasmid</keyword>
<dbReference type="RefSeq" id="WP_012818011.1">
    <property type="nucleotide sequence ID" value="NC_013373.1"/>
</dbReference>
<organism evidence="2">
    <name type="scientific">Staphylococcus sp. CDC3</name>
    <dbReference type="NCBI Taxonomy" id="678601"/>
    <lineage>
        <taxon>Bacteria</taxon>
        <taxon>Bacillati</taxon>
        <taxon>Bacillota</taxon>
        <taxon>Bacilli</taxon>
        <taxon>Bacillales</taxon>
        <taxon>Staphylococcaceae</taxon>
        <taxon>Staphylococcus</taxon>
    </lineage>
</organism>
<feature type="transmembrane region" description="Helical" evidence="1">
    <location>
        <begin position="122"/>
        <end position="143"/>
    </location>
</feature>
<feature type="transmembrane region" description="Helical" evidence="1">
    <location>
        <begin position="55"/>
        <end position="73"/>
    </location>
</feature>
<reference evidence="2" key="1">
    <citation type="submission" date="2009-08" db="EMBL/GenBank/DDBJ databases">
        <authorList>
            <person name="Gill J."/>
            <person name="Borman J."/>
            <person name="Shetty J."/>
            <person name="Hostetler J."/>
            <person name="Durkin S."/>
            <person name="Montgomery B."/>
        </authorList>
    </citation>
    <scope>NUCLEOTIDE SEQUENCE</scope>
    <source>
        <strain evidence="2">CDC3</strain>
        <plasmid evidence="2">SAP020A</plasmid>
    </source>
</reference>